<accession>A0A8X7BHN4</accession>
<evidence type="ECO:0000259" key="2">
    <source>
        <dbReference type="PROSITE" id="PS50158"/>
    </source>
</evidence>
<dbReference type="Pfam" id="PF17921">
    <property type="entry name" value="Integrase_H2C2"/>
    <property type="match status" value="1"/>
</dbReference>
<organism evidence="3 4">
    <name type="scientific">Trichonephila clavipes</name>
    <name type="common">Golden silk orbweaver</name>
    <name type="synonym">Nephila clavipes</name>
    <dbReference type="NCBI Taxonomy" id="2585209"/>
    <lineage>
        <taxon>Eukaryota</taxon>
        <taxon>Metazoa</taxon>
        <taxon>Ecdysozoa</taxon>
        <taxon>Arthropoda</taxon>
        <taxon>Chelicerata</taxon>
        <taxon>Arachnida</taxon>
        <taxon>Araneae</taxon>
        <taxon>Araneomorphae</taxon>
        <taxon>Entelegynae</taxon>
        <taxon>Araneoidea</taxon>
        <taxon>Nephilidae</taxon>
        <taxon>Trichonephila</taxon>
    </lineage>
</organism>
<dbReference type="GO" id="GO:0042575">
    <property type="term" value="C:DNA polymerase complex"/>
    <property type="evidence" value="ECO:0007669"/>
    <property type="project" value="UniProtKB-ARBA"/>
</dbReference>
<comment type="caution">
    <text evidence="3">The sequence shown here is derived from an EMBL/GenBank/DDBJ whole genome shotgun (WGS) entry which is preliminary data.</text>
</comment>
<dbReference type="EMBL" id="BMAU01021400">
    <property type="protein sequence ID" value="GFY31650.1"/>
    <property type="molecule type" value="Genomic_DNA"/>
</dbReference>
<keyword evidence="3" id="KW-0548">Nucleotidyltransferase</keyword>
<dbReference type="GO" id="GO:0008270">
    <property type="term" value="F:zinc ion binding"/>
    <property type="evidence" value="ECO:0007669"/>
    <property type="project" value="UniProtKB-KW"/>
</dbReference>
<keyword evidence="1" id="KW-0863">Zinc-finger</keyword>
<dbReference type="PANTHER" id="PTHR47331">
    <property type="entry name" value="PHD-TYPE DOMAIN-CONTAINING PROTEIN"/>
    <property type="match status" value="1"/>
</dbReference>
<dbReference type="InterPro" id="IPR008042">
    <property type="entry name" value="Retrotrans_Pao"/>
</dbReference>
<dbReference type="Pfam" id="PF05380">
    <property type="entry name" value="Peptidase_A17"/>
    <property type="match status" value="1"/>
</dbReference>
<reference evidence="3" key="1">
    <citation type="submission" date="2020-08" db="EMBL/GenBank/DDBJ databases">
        <title>Multicomponent nature underlies the extraordinary mechanical properties of spider dragline silk.</title>
        <authorList>
            <person name="Kono N."/>
            <person name="Nakamura H."/>
            <person name="Mori M."/>
            <person name="Yoshida Y."/>
            <person name="Ohtoshi R."/>
            <person name="Malay A.D."/>
            <person name="Moran D.A.P."/>
            <person name="Tomita M."/>
            <person name="Numata K."/>
            <person name="Arakawa K."/>
        </authorList>
    </citation>
    <scope>NUCLEOTIDE SEQUENCE</scope>
</reference>
<dbReference type="InterPro" id="IPR043502">
    <property type="entry name" value="DNA/RNA_pol_sf"/>
</dbReference>
<evidence type="ECO:0000313" key="3">
    <source>
        <dbReference type="EMBL" id="GFY31650.1"/>
    </source>
</evidence>
<dbReference type="InterPro" id="IPR012337">
    <property type="entry name" value="RNaseH-like_sf"/>
</dbReference>
<dbReference type="Gene3D" id="3.30.420.10">
    <property type="entry name" value="Ribonuclease H-like superfamily/Ribonuclease H"/>
    <property type="match status" value="1"/>
</dbReference>
<dbReference type="Pfam" id="PF18701">
    <property type="entry name" value="DUF5641"/>
    <property type="match status" value="1"/>
</dbReference>
<dbReference type="Proteomes" id="UP000887159">
    <property type="component" value="Unassembled WGS sequence"/>
</dbReference>
<dbReference type="SUPFAM" id="SSF56672">
    <property type="entry name" value="DNA/RNA polymerases"/>
    <property type="match status" value="1"/>
</dbReference>
<dbReference type="InterPro" id="IPR040676">
    <property type="entry name" value="DUF5641"/>
</dbReference>
<sequence>MALESLGRTKEKFAEFLEPLVESCLPENVLRAWERSRSVEDSSPQDSARSLDKLLCFLRNEVQSEEMIKLARTGLGASRVSHPRSHPDEADCSTAAALVNFQDNSGRRNFRCIFCDKPHNSSECFSARKLPLEEKRKLLVQKHACFRCLKTGHVSRSCKYKVKCLSCDKNHYTIMCADKESAKSNDENTVVSSSVLSNQSVNETVYLQTLVLRIEHNGKELKVRTILDSGSQKSYISERVIKVLQLRPKSKQTVVHDTYAHSIEVLSQKKICGFVPKIVDIHTLQELKEKNITLSDLEAKEHDIELLLGADVIGNILTDNSLKLSSGVTVVQTKLGYTVIGKTNTIHNSLCNNVVSLHCANFTVTDLWNLDAIGITDPTEDAKRKHAHFDFLNQFKENLSVLPDGRYQLPLPFKFETQLPNNKSATFKRHQRMCQRIDEQNLLNEYEVVFRQWEDIQIIEEVPKTEVDNFGYYLPHRSVMKQASRTMKIRPVFDASARDKSQPSLNDCLNRGPNLIELIPDIIDRFRLYPIGLSSDIEKAFLQLSIIPEHRDYLRFFLPNVEESKIYRHCRVVFGICSSPFQLSACIDHLLENSPARFDDVTQKLKHSFYVDNCVTGVTDIKEQESFINKAIEESEISKRNVLAMVHKIFDPLSILSPTTLLPKVLLQEAWKLKLKWDDPLPENIQKIFRKWRDKIVYLEKVNIPRYVEINENSELHLFVDACKSSYGACVYIRTVTPLGVKIRLIRAKSRVVPLKTMTIPRLELMACCIGARLVHSVYAALDVTDLKIIAWSDSMVALWWLKNHGDWSVFRGQQSISPRLFSDSLWWEGPSWLLEPPSNWPIDRLACETSEVEREKRKVRLCNLVAVEGEIPWYAIKFSNFQSIIRFVSWMLRFVENVKKKREFREIGDLTIHEIEHAEKTLIKIVQAKFFPSENSFPNMNVITDEEGIKRVKTRITERSDHPEFIYPIILPGECLFTQRLIEYYHRQNCHAGTQILLGILRERFWIVRSRRVVRKIVRSCIRCKRYKCKSPNSEPVSLPGDRVNDAAVFEVVGVDLAGPLYVKGGQKSWIVLFTCATYRAVHLELTSSLSTDAFCCRAHGELSGIDWEKVLKLATIQRIIWKFNPPTAAWWGGWWERLVRVLKELLRRTLGNAILTTEELQTVLCDCESVINSRPLTYLSENSDDLVPLSPAMFLVENRNLDVPDIDYRDTVNLRKRVRYRQKLLNDLRHRFRKEYLGLLIQNKNKKGPLLEVRLGEIVLIGDDIKKRMHWPLAKVIRLIPGKDGKIRTVELKTRTGTMLRPIQRVYPLEVQSTETPNDPLNDCTITNPISSISSDNLSDPNDSSNVLPRVSKYGRVIKVPEKLDLFNQVLYVFESK</sequence>
<dbReference type="Gene3D" id="1.10.340.70">
    <property type="match status" value="1"/>
</dbReference>
<gene>
    <name evidence="3" type="primary">X975_15193</name>
    <name evidence="3" type="ORF">TNCV_4199611</name>
</gene>
<keyword evidence="1" id="KW-0862">Zinc</keyword>
<dbReference type="GO" id="GO:0003964">
    <property type="term" value="F:RNA-directed DNA polymerase activity"/>
    <property type="evidence" value="ECO:0007669"/>
    <property type="project" value="UniProtKB-KW"/>
</dbReference>
<feature type="domain" description="CCHC-type" evidence="2">
    <location>
        <begin position="145"/>
        <end position="159"/>
    </location>
</feature>
<keyword evidence="3" id="KW-0695">RNA-directed DNA polymerase</keyword>
<dbReference type="SUPFAM" id="SSF53098">
    <property type="entry name" value="Ribonuclease H-like"/>
    <property type="match status" value="1"/>
</dbReference>
<dbReference type="InterPro" id="IPR041588">
    <property type="entry name" value="Integrase_H2C2"/>
</dbReference>
<dbReference type="InterPro" id="IPR001878">
    <property type="entry name" value="Znf_CCHC"/>
</dbReference>
<keyword evidence="4" id="KW-1185">Reference proteome</keyword>
<protein>
    <submittedName>
        <fullName evidence="3">Putative RNA-directed DNA polymerase from transposon X-element</fullName>
    </submittedName>
</protein>
<keyword evidence="3" id="KW-0808">Transferase</keyword>
<dbReference type="GO" id="GO:0003676">
    <property type="term" value="F:nucleic acid binding"/>
    <property type="evidence" value="ECO:0007669"/>
    <property type="project" value="InterPro"/>
</dbReference>
<proteinExistence type="predicted"/>
<dbReference type="InterPro" id="IPR036397">
    <property type="entry name" value="RNaseH_sf"/>
</dbReference>
<dbReference type="Gene3D" id="2.40.70.10">
    <property type="entry name" value="Acid Proteases"/>
    <property type="match status" value="1"/>
</dbReference>
<dbReference type="PROSITE" id="PS50158">
    <property type="entry name" value="ZF_CCHC"/>
    <property type="match status" value="1"/>
</dbReference>
<evidence type="ECO:0000313" key="4">
    <source>
        <dbReference type="Proteomes" id="UP000887159"/>
    </source>
</evidence>
<dbReference type="InterPro" id="IPR021109">
    <property type="entry name" value="Peptidase_aspartic_dom_sf"/>
</dbReference>
<evidence type="ECO:0000256" key="1">
    <source>
        <dbReference type="PROSITE-ProRule" id="PRU00047"/>
    </source>
</evidence>
<name>A0A8X7BHN4_TRICX</name>
<keyword evidence="1" id="KW-0479">Metal-binding</keyword>